<reference evidence="1 2" key="1">
    <citation type="submission" date="2021-06" db="EMBL/GenBank/DDBJ databases">
        <title>Caerostris extrusa draft genome.</title>
        <authorList>
            <person name="Kono N."/>
            <person name="Arakawa K."/>
        </authorList>
    </citation>
    <scope>NUCLEOTIDE SEQUENCE [LARGE SCALE GENOMIC DNA]</scope>
</reference>
<name>A0AAV4U6W4_CAEEX</name>
<dbReference type="Proteomes" id="UP001054945">
    <property type="component" value="Unassembled WGS sequence"/>
</dbReference>
<comment type="caution">
    <text evidence="1">The sequence shown here is derived from an EMBL/GenBank/DDBJ whole genome shotgun (WGS) entry which is preliminary data.</text>
</comment>
<proteinExistence type="predicted"/>
<accession>A0AAV4U6W4</accession>
<dbReference type="EMBL" id="BPLR01012372">
    <property type="protein sequence ID" value="GIY53511.1"/>
    <property type="molecule type" value="Genomic_DNA"/>
</dbReference>
<keyword evidence="2" id="KW-1185">Reference proteome</keyword>
<evidence type="ECO:0000313" key="2">
    <source>
        <dbReference type="Proteomes" id="UP001054945"/>
    </source>
</evidence>
<dbReference type="AlphaFoldDB" id="A0AAV4U6W4"/>
<protein>
    <submittedName>
        <fullName evidence="1">Uncharacterized protein</fullName>
    </submittedName>
</protein>
<organism evidence="1 2">
    <name type="scientific">Caerostris extrusa</name>
    <name type="common">Bark spider</name>
    <name type="synonym">Caerostris bankana</name>
    <dbReference type="NCBI Taxonomy" id="172846"/>
    <lineage>
        <taxon>Eukaryota</taxon>
        <taxon>Metazoa</taxon>
        <taxon>Ecdysozoa</taxon>
        <taxon>Arthropoda</taxon>
        <taxon>Chelicerata</taxon>
        <taxon>Arachnida</taxon>
        <taxon>Araneae</taxon>
        <taxon>Araneomorphae</taxon>
        <taxon>Entelegynae</taxon>
        <taxon>Araneoidea</taxon>
        <taxon>Araneidae</taxon>
        <taxon>Caerostris</taxon>
    </lineage>
</organism>
<evidence type="ECO:0000313" key="1">
    <source>
        <dbReference type="EMBL" id="GIY53511.1"/>
    </source>
</evidence>
<sequence length="85" mass="9759">MVADTAFTGVATSFNEYPDLIFKLDGKEYCMHENLSGSSFQTYMRPPTLQEALTWDWEILRHRHLDRNVSAINFRGRTDMGTKGA</sequence>
<gene>
    <name evidence="1" type="ORF">CEXT_52101</name>
</gene>